<proteinExistence type="predicted"/>
<keyword evidence="2" id="KW-1185">Reference proteome</keyword>
<dbReference type="Proteomes" id="UP001165960">
    <property type="component" value="Unassembled WGS sequence"/>
</dbReference>
<comment type="caution">
    <text evidence="1">The sequence shown here is derived from an EMBL/GenBank/DDBJ whole genome shotgun (WGS) entry which is preliminary data.</text>
</comment>
<dbReference type="EMBL" id="QTSX02006777">
    <property type="protein sequence ID" value="KAJ9052142.1"/>
    <property type="molecule type" value="Genomic_DNA"/>
</dbReference>
<evidence type="ECO:0000313" key="2">
    <source>
        <dbReference type="Proteomes" id="UP001165960"/>
    </source>
</evidence>
<evidence type="ECO:0000313" key="1">
    <source>
        <dbReference type="EMBL" id="KAJ9052142.1"/>
    </source>
</evidence>
<sequence length="260" mass="29733">MDVSGRLIKQLYSPSLVSLHLEDFDKEILEATVENCCDRWGMVIDVKKKQVIKAHVDLSHGCHTFEIAFNQKSDGDPGEEDIDIIWKKACLVSELIESEDLITDMCFHKLNMEFLCLNFYGYVSRDKKDLSYMLSQLQCTSLHLNTNDFIPDHKNKIMAKVLHLDFSRATALDYMESIYKAFSGLESLTLNLKDNLSLHLQGASFPNLTHLTLKSSFPLDMVVDFILLNPDIQRIAVSLDPESLSRVKYTFPQIKFIAFS</sequence>
<protein>
    <submittedName>
        <fullName evidence="1">Uncharacterized protein</fullName>
    </submittedName>
</protein>
<name>A0ACC2RQ07_9FUNG</name>
<reference evidence="1" key="1">
    <citation type="submission" date="2022-04" db="EMBL/GenBank/DDBJ databases">
        <title>Genome of the entomopathogenic fungus Entomophthora muscae.</title>
        <authorList>
            <person name="Elya C."/>
            <person name="Lovett B.R."/>
            <person name="Lee E."/>
            <person name="Macias A.M."/>
            <person name="Hajek A.E."/>
            <person name="De Bivort B.L."/>
            <person name="Kasson M.T."/>
            <person name="De Fine Licht H.H."/>
            <person name="Stajich J.E."/>
        </authorList>
    </citation>
    <scope>NUCLEOTIDE SEQUENCE</scope>
    <source>
        <strain evidence="1">Berkeley</strain>
    </source>
</reference>
<gene>
    <name evidence="1" type="ORF">DSO57_1037175</name>
</gene>
<accession>A0ACC2RQ07</accession>
<organism evidence="1 2">
    <name type="scientific">Entomophthora muscae</name>
    <dbReference type="NCBI Taxonomy" id="34485"/>
    <lineage>
        <taxon>Eukaryota</taxon>
        <taxon>Fungi</taxon>
        <taxon>Fungi incertae sedis</taxon>
        <taxon>Zoopagomycota</taxon>
        <taxon>Entomophthoromycotina</taxon>
        <taxon>Entomophthoromycetes</taxon>
        <taxon>Entomophthorales</taxon>
        <taxon>Entomophthoraceae</taxon>
        <taxon>Entomophthora</taxon>
    </lineage>
</organism>